<evidence type="ECO:0000313" key="2">
    <source>
        <dbReference type="Proteomes" id="UP000323560"/>
    </source>
</evidence>
<dbReference type="Proteomes" id="UP000323560">
    <property type="component" value="Chromosome"/>
</dbReference>
<dbReference type="RefSeq" id="WP_007282620.1">
    <property type="nucleotide sequence ID" value="NZ_CP043043.1"/>
</dbReference>
<name>A0AAJ0QMH7_GLUTH</name>
<dbReference type="EMBL" id="CP043043">
    <property type="protein sequence ID" value="QEH96326.1"/>
    <property type="molecule type" value="Genomic_DNA"/>
</dbReference>
<sequence length="118" mass="13042">MIGGGGLASAGHHPHHVVMPLKEDLVPFRKTRKVTKLATRLGNSAANCVLHVMINDRGGLVRESAAFLVQLEKLWKARGLDSDQVWAELSERIRLADELRANGIRPRKGGQYRSTKLP</sequence>
<gene>
    <name evidence="1" type="ORF">FXF46_08565</name>
</gene>
<protein>
    <submittedName>
        <fullName evidence="1">Uncharacterized protein</fullName>
    </submittedName>
</protein>
<proteinExistence type="predicted"/>
<accession>A0AAJ0QMH7</accession>
<reference evidence="1 2" key="1">
    <citation type="submission" date="2019-08" db="EMBL/GenBank/DDBJ databases">
        <title>Gluconobacter frateurii HD924 genome.</title>
        <authorList>
            <person name="Liu Y."/>
            <person name="Zhang P."/>
        </authorList>
    </citation>
    <scope>NUCLEOTIDE SEQUENCE [LARGE SCALE GENOMIC DNA]</scope>
    <source>
        <strain evidence="1 2">HD924</strain>
    </source>
</reference>
<dbReference type="AlphaFoldDB" id="A0AAJ0QMH7"/>
<evidence type="ECO:0000313" key="1">
    <source>
        <dbReference type="EMBL" id="QEH96326.1"/>
    </source>
</evidence>
<dbReference type="KEGG" id="gti:FXF46_08565"/>
<organism evidence="1 2">
    <name type="scientific">Gluconobacter thailandicus</name>
    <dbReference type="NCBI Taxonomy" id="257438"/>
    <lineage>
        <taxon>Bacteria</taxon>
        <taxon>Pseudomonadati</taxon>
        <taxon>Pseudomonadota</taxon>
        <taxon>Alphaproteobacteria</taxon>
        <taxon>Acetobacterales</taxon>
        <taxon>Acetobacteraceae</taxon>
        <taxon>Gluconobacter</taxon>
    </lineage>
</organism>